<feature type="binding site" evidence="10">
    <location>
        <position position="104"/>
    </location>
    <ligand>
        <name>L-glutamine</name>
        <dbReference type="ChEBI" id="CHEBI:58359"/>
    </ligand>
</feature>
<keyword evidence="9" id="KW-0028">Amino-acid biosynthesis</keyword>
<evidence type="ECO:0000256" key="5">
    <source>
        <dbReference type="ARBA" id="ARBA00022840"/>
    </source>
</evidence>
<keyword evidence="5 10" id="KW-0067">ATP-binding</keyword>
<organism evidence="13 14">
    <name type="scientific">Streptomyces reniochalinae</name>
    <dbReference type="NCBI Taxonomy" id="2250578"/>
    <lineage>
        <taxon>Bacteria</taxon>
        <taxon>Bacillati</taxon>
        <taxon>Actinomycetota</taxon>
        <taxon>Actinomycetes</taxon>
        <taxon>Kitasatosporales</taxon>
        <taxon>Streptomycetaceae</taxon>
        <taxon>Streptomyces</taxon>
    </lineage>
</organism>
<evidence type="ECO:0000256" key="6">
    <source>
        <dbReference type="ARBA" id="ARBA00022888"/>
    </source>
</evidence>
<evidence type="ECO:0000259" key="12">
    <source>
        <dbReference type="PROSITE" id="PS51278"/>
    </source>
</evidence>
<evidence type="ECO:0000256" key="4">
    <source>
        <dbReference type="ARBA" id="ARBA00022741"/>
    </source>
</evidence>
<evidence type="ECO:0000256" key="9">
    <source>
        <dbReference type="PIRSR" id="PIRSR001589-1"/>
    </source>
</evidence>
<gene>
    <name evidence="13" type="primary">asnB</name>
    <name evidence="13" type="ORF">DQ392_01735</name>
</gene>
<dbReference type="InterPro" id="IPR033738">
    <property type="entry name" value="AsnB_N"/>
</dbReference>
<dbReference type="Gene3D" id="3.60.20.10">
    <property type="entry name" value="Glutamine Phosphoribosylpyrophosphate, subunit 1, domain 1"/>
    <property type="match status" value="1"/>
</dbReference>
<name>A0A367F4E8_9ACTN</name>
<keyword evidence="6 9" id="KW-0061">Asparagine biosynthesis</keyword>
<dbReference type="PROSITE" id="PS51278">
    <property type="entry name" value="GATASE_TYPE_2"/>
    <property type="match status" value="1"/>
</dbReference>
<dbReference type="EMBL" id="QOIM01000018">
    <property type="protein sequence ID" value="RCG25248.1"/>
    <property type="molecule type" value="Genomic_DNA"/>
</dbReference>
<comment type="caution">
    <text evidence="13">The sequence shown here is derived from an EMBL/GenBank/DDBJ whole genome shotgun (WGS) entry which is preliminary data.</text>
</comment>
<feature type="domain" description="Glutamine amidotransferase type-2" evidence="12">
    <location>
        <begin position="2"/>
        <end position="216"/>
    </location>
</feature>
<dbReference type="InterPro" id="IPR017932">
    <property type="entry name" value="GATase_2_dom"/>
</dbReference>
<evidence type="ECO:0000313" key="14">
    <source>
        <dbReference type="Proteomes" id="UP000253507"/>
    </source>
</evidence>
<dbReference type="PANTHER" id="PTHR43284">
    <property type="entry name" value="ASPARAGINE SYNTHETASE (GLUTAMINE-HYDROLYZING)"/>
    <property type="match status" value="1"/>
</dbReference>
<protein>
    <recommendedName>
        <fullName evidence="3">asparagine synthase (glutamine-hydrolyzing)</fullName>
        <ecNumber evidence="3">6.3.5.4</ecNumber>
    </recommendedName>
</protein>
<keyword evidence="7 9" id="KW-0315">Glutamine amidotransferase</keyword>
<feature type="site" description="Important for beta-aspartyl-AMP intermediate formation" evidence="11">
    <location>
        <position position="383"/>
    </location>
</feature>
<evidence type="ECO:0000256" key="8">
    <source>
        <dbReference type="ARBA" id="ARBA00048741"/>
    </source>
</evidence>
<keyword evidence="13" id="KW-0436">Ligase</keyword>
<dbReference type="PANTHER" id="PTHR43284:SF1">
    <property type="entry name" value="ASPARAGINE SYNTHETASE"/>
    <property type="match status" value="1"/>
</dbReference>
<evidence type="ECO:0000256" key="3">
    <source>
        <dbReference type="ARBA" id="ARBA00012737"/>
    </source>
</evidence>
<dbReference type="InterPro" id="IPR001962">
    <property type="entry name" value="Asn_synthase"/>
</dbReference>
<evidence type="ECO:0000256" key="2">
    <source>
        <dbReference type="ARBA" id="ARBA00005752"/>
    </source>
</evidence>
<dbReference type="GO" id="GO:0004066">
    <property type="term" value="F:asparagine synthase (glutamine-hydrolyzing) activity"/>
    <property type="evidence" value="ECO:0007669"/>
    <property type="project" value="UniProtKB-EC"/>
</dbReference>
<evidence type="ECO:0000256" key="7">
    <source>
        <dbReference type="ARBA" id="ARBA00022962"/>
    </source>
</evidence>
<proteinExistence type="inferred from homology"/>
<feature type="binding site" evidence="10">
    <location>
        <position position="295"/>
    </location>
    <ligand>
        <name>ATP</name>
        <dbReference type="ChEBI" id="CHEBI:30616"/>
    </ligand>
</feature>
<dbReference type="InterPro" id="IPR029055">
    <property type="entry name" value="Ntn_hydrolases_N"/>
</dbReference>
<evidence type="ECO:0000256" key="1">
    <source>
        <dbReference type="ARBA" id="ARBA00005187"/>
    </source>
</evidence>
<dbReference type="InterPro" id="IPR051786">
    <property type="entry name" value="ASN_synthetase/amidase"/>
</dbReference>
<dbReference type="AlphaFoldDB" id="A0A367F4E8"/>
<evidence type="ECO:0000313" key="13">
    <source>
        <dbReference type="EMBL" id="RCG25248.1"/>
    </source>
</evidence>
<dbReference type="GO" id="GO:0005829">
    <property type="term" value="C:cytosol"/>
    <property type="evidence" value="ECO:0007669"/>
    <property type="project" value="TreeGrafter"/>
</dbReference>
<dbReference type="SUPFAM" id="SSF52402">
    <property type="entry name" value="Adenine nucleotide alpha hydrolases-like"/>
    <property type="match status" value="1"/>
</dbReference>
<accession>A0A367F4E8</accession>
<dbReference type="PIRSF" id="PIRSF001589">
    <property type="entry name" value="Asn_synthetase_glu-h"/>
    <property type="match status" value="1"/>
</dbReference>
<dbReference type="GO" id="GO:0006529">
    <property type="term" value="P:asparagine biosynthetic process"/>
    <property type="evidence" value="ECO:0007669"/>
    <property type="project" value="UniProtKB-KW"/>
</dbReference>
<dbReference type="CDD" id="cd00712">
    <property type="entry name" value="AsnB"/>
    <property type="match status" value="1"/>
</dbReference>
<dbReference type="Proteomes" id="UP000253507">
    <property type="component" value="Unassembled WGS sequence"/>
</dbReference>
<dbReference type="OrthoDB" id="9763290at2"/>
<reference evidence="13 14" key="1">
    <citation type="submission" date="2018-06" db="EMBL/GenBank/DDBJ databases">
        <title>Streptomyces reniochalinae sp. nov. and Streptomyces diacarnus sp. nov. from marine sponges.</title>
        <authorList>
            <person name="Li L."/>
        </authorList>
    </citation>
    <scope>NUCLEOTIDE SEQUENCE [LARGE SCALE GENOMIC DNA]</scope>
    <source>
        <strain evidence="13 14">LHW50302</strain>
    </source>
</reference>
<dbReference type="RefSeq" id="WP_114013642.1">
    <property type="nucleotide sequence ID" value="NZ_QOIM01000018.1"/>
</dbReference>
<comment type="pathway">
    <text evidence="1">Amino-acid biosynthesis; L-asparagine biosynthesis; L-asparagine from L-aspartate (L-Gln route): step 1/1.</text>
</comment>
<evidence type="ECO:0000256" key="10">
    <source>
        <dbReference type="PIRSR" id="PIRSR001589-2"/>
    </source>
</evidence>
<keyword evidence="14" id="KW-1185">Reference proteome</keyword>
<dbReference type="NCBIfam" id="TIGR01536">
    <property type="entry name" value="asn_synth_AEB"/>
    <property type="match status" value="1"/>
</dbReference>
<dbReference type="Pfam" id="PF00733">
    <property type="entry name" value="Asn_synthase"/>
    <property type="match status" value="1"/>
</dbReference>
<dbReference type="GO" id="GO:0005524">
    <property type="term" value="F:ATP binding"/>
    <property type="evidence" value="ECO:0007669"/>
    <property type="project" value="UniProtKB-KW"/>
</dbReference>
<evidence type="ECO:0000256" key="11">
    <source>
        <dbReference type="PIRSR" id="PIRSR001589-3"/>
    </source>
</evidence>
<dbReference type="Pfam" id="PF13537">
    <property type="entry name" value="GATase_7"/>
    <property type="match status" value="1"/>
</dbReference>
<dbReference type="SUPFAM" id="SSF56235">
    <property type="entry name" value="N-terminal nucleophile aminohydrolases (Ntn hydrolases)"/>
    <property type="match status" value="1"/>
</dbReference>
<dbReference type="InterPro" id="IPR006426">
    <property type="entry name" value="Asn_synth_AEB"/>
</dbReference>
<feature type="active site" description="For GATase activity" evidence="9">
    <location>
        <position position="2"/>
    </location>
</feature>
<keyword evidence="4 10" id="KW-0547">Nucleotide-binding</keyword>
<dbReference type="InterPro" id="IPR014729">
    <property type="entry name" value="Rossmann-like_a/b/a_fold"/>
</dbReference>
<comment type="catalytic activity">
    <reaction evidence="8">
        <text>L-aspartate + L-glutamine + ATP + H2O = L-asparagine + L-glutamate + AMP + diphosphate + H(+)</text>
        <dbReference type="Rhea" id="RHEA:12228"/>
        <dbReference type="ChEBI" id="CHEBI:15377"/>
        <dbReference type="ChEBI" id="CHEBI:15378"/>
        <dbReference type="ChEBI" id="CHEBI:29985"/>
        <dbReference type="ChEBI" id="CHEBI:29991"/>
        <dbReference type="ChEBI" id="CHEBI:30616"/>
        <dbReference type="ChEBI" id="CHEBI:33019"/>
        <dbReference type="ChEBI" id="CHEBI:58048"/>
        <dbReference type="ChEBI" id="CHEBI:58359"/>
        <dbReference type="ChEBI" id="CHEBI:456215"/>
        <dbReference type="EC" id="6.3.5.4"/>
    </reaction>
</comment>
<dbReference type="CDD" id="cd01991">
    <property type="entry name" value="Asn_synthase_B_C"/>
    <property type="match status" value="1"/>
</dbReference>
<comment type="similarity">
    <text evidence="2">Belongs to the asparagine synthetase family.</text>
</comment>
<dbReference type="Gene3D" id="3.40.50.620">
    <property type="entry name" value="HUPs"/>
    <property type="match status" value="1"/>
</dbReference>
<dbReference type="EC" id="6.3.5.4" evidence="3"/>
<sequence>MCGIAGWAVRQDARTRQDPGVAASMAHTMACRGPDAAGAWSRGHVTLVHTRMAVIDLSGGRQPMASDESEEPAATLTYCGEVYNFRELRGELSGRGHRFRTRSDTEVVLRAYLEWGERCVEHLEGMFAFAVWDARDRSLFLARDRFGIKPLSYAPTRDGLVFGSEPKALLAHPDVSPTVDLEGLRVLFSMARAPGESVHRDIRDLPPGHTLRYGPGGELSLRRYWQLEARPHEDGLDRTIGQVRELLESSVTEQLVSDVPLSVMLSGGLDSSSVAALAAGALAVQGSGPVRTTTVTYSGYSDNFQPDLVRSAPDSPYARAVAEHVGAEHLEIELTTADLLDPVARRTVLRAQDVPAPFGDMDTSTYQAFAGVRGHSKVALTGESADEIFGGYSWVHIPDLAYEEQFPWVAFEQWHPGTRQGLGQGLLSPAFKKRLDMGTYYAERYAQAMAHIPRLPGEEAEERRAREVCHLHLTHWLPRLLERNDRLSMISGLEVRVPFCDRRIVQYAYNIPWELKTYDGREKSLLRAAVRDLLPEMVLDRPKAPFPVSQDLTYTKALHQEFADVLADPASPVLPMLDTEAARAVVAHGGAEVQDWLHRMNIEMVLQVNSWLLTLGDDLDL</sequence>